<dbReference type="EMBL" id="JH370139">
    <property type="protein sequence ID" value="ELA41761.1"/>
    <property type="molecule type" value="Genomic_DNA"/>
</dbReference>
<dbReference type="OrthoDB" id="2194933at2759"/>
<accession>L2GLP0</accession>
<proteinExistence type="predicted"/>
<keyword evidence="1 2" id="KW-0539">Nucleus</keyword>
<comment type="subcellular location">
    <subcellularLocation>
        <location evidence="1 2">Nucleus</location>
    </subcellularLocation>
</comment>
<evidence type="ECO:0000256" key="1">
    <source>
        <dbReference type="PROSITE-ProRule" id="PRU00108"/>
    </source>
</evidence>
<dbReference type="InterPro" id="IPR009057">
    <property type="entry name" value="Homeodomain-like_sf"/>
</dbReference>
<dbReference type="Pfam" id="PF00046">
    <property type="entry name" value="Homeodomain"/>
    <property type="match status" value="1"/>
</dbReference>
<evidence type="ECO:0000259" key="3">
    <source>
        <dbReference type="PROSITE" id="PS50071"/>
    </source>
</evidence>
<dbReference type="InterPro" id="IPR001356">
    <property type="entry name" value="HD"/>
</dbReference>
<dbReference type="CDD" id="cd00086">
    <property type="entry name" value="homeodomain"/>
    <property type="match status" value="1"/>
</dbReference>
<dbReference type="PROSITE" id="PS50071">
    <property type="entry name" value="HOMEOBOX_2"/>
    <property type="match status" value="1"/>
</dbReference>
<evidence type="ECO:0000313" key="4">
    <source>
        <dbReference type="EMBL" id="ELA41761.1"/>
    </source>
</evidence>
<protein>
    <recommendedName>
        <fullName evidence="3">Homeobox domain-containing protein</fullName>
    </recommendedName>
</protein>
<name>L2GLP0_VITCO</name>
<dbReference type="GeneID" id="19881976"/>
<feature type="domain" description="Homeobox" evidence="3">
    <location>
        <begin position="37"/>
        <end position="97"/>
    </location>
</feature>
<dbReference type="AlphaFoldDB" id="L2GLP0"/>
<keyword evidence="1 2" id="KW-0371">Homeobox</keyword>
<feature type="DNA-binding region" description="Homeobox" evidence="1">
    <location>
        <begin position="39"/>
        <end position="98"/>
    </location>
</feature>
<sequence length="154" mass="17830">MTLKADQDTDVSCKKARENNLEALLGLMKLKRGELLSSSRKVRTHKNDFQKAVLVDVFAITKFPSSDTREDLALILNHTSRSIQIWFQNNRHSISSEETCEIRLKFGIDSDEETNSKKRTIDRYLLGKILETHLSDRTKMAWDSFINYIPLNLE</sequence>
<gene>
    <name evidence="4" type="ORF">VICG_01265</name>
</gene>
<keyword evidence="1 2" id="KW-0238">DNA-binding</keyword>
<dbReference type="RefSeq" id="XP_007604711.1">
    <property type="nucleotide sequence ID" value="XM_007604649.1"/>
</dbReference>
<keyword evidence="5" id="KW-1185">Reference proteome</keyword>
<dbReference type="Proteomes" id="UP000011082">
    <property type="component" value="Unassembled WGS sequence"/>
</dbReference>
<evidence type="ECO:0000256" key="2">
    <source>
        <dbReference type="RuleBase" id="RU000682"/>
    </source>
</evidence>
<dbReference type="GO" id="GO:0005634">
    <property type="term" value="C:nucleus"/>
    <property type="evidence" value="ECO:0007669"/>
    <property type="project" value="UniProtKB-SubCell"/>
</dbReference>
<evidence type="ECO:0000313" key="5">
    <source>
        <dbReference type="Proteomes" id="UP000011082"/>
    </source>
</evidence>
<dbReference type="STRING" id="993615.L2GLP0"/>
<dbReference type="HOGENOM" id="CLU_128308_0_0_1"/>
<dbReference type="VEuPathDB" id="MicrosporidiaDB:VICG_01265"/>
<dbReference type="SUPFAM" id="SSF46689">
    <property type="entry name" value="Homeodomain-like"/>
    <property type="match status" value="1"/>
</dbReference>
<organism evidence="4 5">
    <name type="scientific">Vittaforma corneae (strain ATCC 50505)</name>
    <name type="common">Microsporidian parasite</name>
    <name type="synonym">Nosema corneum</name>
    <dbReference type="NCBI Taxonomy" id="993615"/>
    <lineage>
        <taxon>Eukaryota</taxon>
        <taxon>Fungi</taxon>
        <taxon>Fungi incertae sedis</taxon>
        <taxon>Microsporidia</taxon>
        <taxon>Nosematidae</taxon>
        <taxon>Vittaforma</taxon>
    </lineage>
</organism>
<dbReference type="Gene3D" id="1.10.10.60">
    <property type="entry name" value="Homeodomain-like"/>
    <property type="match status" value="1"/>
</dbReference>
<dbReference type="SMART" id="SM00389">
    <property type="entry name" value="HOX"/>
    <property type="match status" value="1"/>
</dbReference>
<dbReference type="InParanoid" id="L2GLP0"/>
<dbReference type="GO" id="GO:0003677">
    <property type="term" value="F:DNA binding"/>
    <property type="evidence" value="ECO:0007669"/>
    <property type="project" value="UniProtKB-UniRule"/>
</dbReference>
<reference evidence="5" key="1">
    <citation type="submission" date="2011-05" db="EMBL/GenBank/DDBJ databases">
        <title>The genome sequence of Vittaforma corneae strain ATCC 50505.</title>
        <authorList>
            <consortium name="The Broad Institute Genome Sequencing Platform"/>
            <person name="Cuomo C."/>
            <person name="Didier E."/>
            <person name="Bowers L."/>
            <person name="Young S.K."/>
            <person name="Zeng Q."/>
            <person name="Gargeya S."/>
            <person name="Fitzgerald M."/>
            <person name="Haas B."/>
            <person name="Abouelleil A."/>
            <person name="Alvarado L."/>
            <person name="Arachchi H.M."/>
            <person name="Berlin A."/>
            <person name="Chapman S.B."/>
            <person name="Gearin G."/>
            <person name="Goldberg J."/>
            <person name="Griggs A."/>
            <person name="Gujja S."/>
            <person name="Hansen M."/>
            <person name="Heiman D."/>
            <person name="Howarth C."/>
            <person name="Larimer J."/>
            <person name="Lui A."/>
            <person name="MacDonald P.J.P."/>
            <person name="McCowen C."/>
            <person name="Montmayeur A."/>
            <person name="Murphy C."/>
            <person name="Neiman D."/>
            <person name="Pearson M."/>
            <person name="Priest M."/>
            <person name="Roberts A."/>
            <person name="Saif S."/>
            <person name="Shea T."/>
            <person name="Sisk P."/>
            <person name="Stolte C."/>
            <person name="Sykes S."/>
            <person name="Wortman J."/>
            <person name="Nusbaum C."/>
            <person name="Birren B."/>
        </authorList>
    </citation>
    <scope>NUCLEOTIDE SEQUENCE [LARGE SCALE GENOMIC DNA]</scope>
    <source>
        <strain evidence="5">ATCC 50505</strain>
    </source>
</reference>